<name>A0A2H4GY22_9CAUD</name>
<proteinExistence type="predicted"/>
<dbReference type="EMBL" id="KX898399">
    <property type="protein sequence ID" value="ARB11130.1"/>
    <property type="molecule type" value="Genomic_DNA"/>
</dbReference>
<dbReference type="Proteomes" id="UP000241297">
    <property type="component" value="Segment"/>
</dbReference>
<protein>
    <submittedName>
        <fullName evidence="1">Uncharacterized protein</fullName>
    </submittedName>
</protein>
<gene>
    <name evidence="1" type="ORF">JG012_00062</name>
</gene>
<organism evidence="1 2">
    <name type="scientific">Pseudomonas phage JG012</name>
    <dbReference type="NCBI Taxonomy" id="1970799"/>
    <lineage>
        <taxon>Viruses</taxon>
        <taxon>Duplodnaviria</taxon>
        <taxon>Heunggongvirae</taxon>
        <taxon>Uroviricota</taxon>
        <taxon>Caudoviricetes</taxon>
        <taxon>Queuovirinae</taxon>
        <taxon>Nipunavirus</taxon>
        <taxon>Nipunavirus quinobequin</taxon>
        <taxon>Nipunavirus NP1</taxon>
    </lineage>
</organism>
<evidence type="ECO:0000313" key="1">
    <source>
        <dbReference type="EMBL" id="ARB11130.1"/>
    </source>
</evidence>
<reference evidence="1 2" key="1">
    <citation type="submission" date="2016-09" db="EMBL/GenBank/DDBJ databases">
        <title>Characterization of the lytic Pseudomonas aeruginosa bacteriophage JG012 and the possible use for the detection of living P. aeruginosa.</title>
        <authorList>
            <person name="Uhlig C.M."/>
            <person name="Diekmann N."/>
            <person name="Peters S."/>
            <person name="Krause U."/>
            <person name="Garbe J."/>
            <person name="Bunk B."/>
            <person name="Rohde M."/>
            <person name="Schobert M."/>
            <person name="Jahn D."/>
        </authorList>
    </citation>
    <scope>NUCLEOTIDE SEQUENCE [LARGE SCALE GENOMIC DNA]</scope>
</reference>
<evidence type="ECO:0000313" key="2">
    <source>
        <dbReference type="Proteomes" id="UP000241297"/>
    </source>
</evidence>
<sequence length="58" mass="7001">MTNSCYTCRHRHSHKEIESWEMPHIFWYVHICDARPTIANLKQFPFNKTNCPKHEASK</sequence>
<accession>A0A2H4GY22</accession>